<protein>
    <submittedName>
        <fullName evidence="2">Uncharacterized protein</fullName>
    </submittedName>
</protein>
<evidence type="ECO:0000313" key="2">
    <source>
        <dbReference type="EMBL" id="TNV80668.1"/>
    </source>
</evidence>
<feature type="compositionally biased region" description="Basic and acidic residues" evidence="1">
    <location>
        <begin position="60"/>
        <end position="80"/>
    </location>
</feature>
<evidence type="ECO:0000256" key="1">
    <source>
        <dbReference type="SAM" id="MobiDB-lite"/>
    </source>
</evidence>
<accession>A0A8J8NT94</accession>
<feature type="compositionally biased region" description="Polar residues" evidence="1">
    <location>
        <begin position="82"/>
        <end position="91"/>
    </location>
</feature>
<proteinExistence type="predicted"/>
<feature type="region of interest" description="Disordered" evidence="1">
    <location>
        <begin position="1"/>
        <end position="91"/>
    </location>
</feature>
<organism evidence="2 3">
    <name type="scientific">Halteria grandinella</name>
    <dbReference type="NCBI Taxonomy" id="5974"/>
    <lineage>
        <taxon>Eukaryota</taxon>
        <taxon>Sar</taxon>
        <taxon>Alveolata</taxon>
        <taxon>Ciliophora</taxon>
        <taxon>Intramacronucleata</taxon>
        <taxon>Spirotrichea</taxon>
        <taxon>Stichotrichia</taxon>
        <taxon>Sporadotrichida</taxon>
        <taxon>Halteriidae</taxon>
        <taxon>Halteria</taxon>
    </lineage>
</organism>
<dbReference type="Proteomes" id="UP000785679">
    <property type="component" value="Unassembled WGS sequence"/>
</dbReference>
<comment type="caution">
    <text evidence="2">The sequence shown here is derived from an EMBL/GenBank/DDBJ whole genome shotgun (WGS) entry which is preliminary data.</text>
</comment>
<name>A0A8J8NT94_HALGN</name>
<gene>
    <name evidence="2" type="ORF">FGO68_gene6018</name>
</gene>
<keyword evidence="3" id="KW-1185">Reference proteome</keyword>
<evidence type="ECO:0000313" key="3">
    <source>
        <dbReference type="Proteomes" id="UP000785679"/>
    </source>
</evidence>
<dbReference type="EMBL" id="RRYP01007207">
    <property type="protein sequence ID" value="TNV80668.1"/>
    <property type="molecule type" value="Genomic_DNA"/>
</dbReference>
<sequence length="153" mass="17474">MTREEVGKIRLPMKNGGNQNVEKRPVGILRLKPIRSGKYGENFEEGSKESQMSQQMNEESSMKTDESMRNEANREQREALKGTTSSPNLISYMSQLNPRTKDSSLIPMVDSFYDKNKVLKQKFAEISLKTKEATSGQEALIQSDVKLNLRYHK</sequence>
<feature type="compositionally biased region" description="Low complexity" evidence="1">
    <location>
        <begin position="49"/>
        <end position="59"/>
    </location>
</feature>
<reference evidence="2" key="1">
    <citation type="submission" date="2019-06" db="EMBL/GenBank/DDBJ databases">
        <authorList>
            <person name="Zheng W."/>
        </authorList>
    </citation>
    <scope>NUCLEOTIDE SEQUENCE</scope>
    <source>
        <strain evidence="2">QDHG01</strain>
    </source>
</reference>
<dbReference type="AlphaFoldDB" id="A0A8J8NT94"/>